<dbReference type="InterPro" id="IPR001543">
    <property type="entry name" value="FliN-like_C"/>
</dbReference>
<name>A0A8A4TSD1_SULCO</name>
<dbReference type="InterPro" id="IPR036429">
    <property type="entry name" value="SpoA-like_sf"/>
</dbReference>
<dbReference type="Proteomes" id="UP000663929">
    <property type="component" value="Chromosome"/>
</dbReference>
<comment type="function">
    <text evidence="8">FliM is one of three proteins (FliG, FliN, FliM) that forms the rotor-mounted switch complex (C ring), located at the base of the basal body. This complex interacts with the CheY and CheZ chemotaxis proteins, in addition to contacting components of the motor that determine the direction of flagellar rotation.</text>
</comment>
<dbReference type="InterPro" id="IPR012826">
    <property type="entry name" value="FliN"/>
</dbReference>
<evidence type="ECO:0000313" key="12">
    <source>
        <dbReference type="Proteomes" id="UP000663929"/>
    </source>
</evidence>
<dbReference type="PANTHER" id="PTHR43484:SF1">
    <property type="entry name" value="FLAGELLAR MOTOR SWITCH PROTEIN FLIN"/>
    <property type="match status" value="1"/>
</dbReference>
<keyword evidence="6" id="KW-0283">Flagellar rotation</keyword>
<feature type="domain" description="Flagellar motor switch protein FliN-like C-terminal" evidence="10">
    <location>
        <begin position="262"/>
        <end position="332"/>
    </location>
</feature>
<feature type="region of interest" description="Disordered" evidence="9">
    <location>
        <begin position="191"/>
        <end position="246"/>
    </location>
</feature>
<keyword evidence="12" id="KW-1185">Reference proteome</keyword>
<dbReference type="Pfam" id="PF01052">
    <property type="entry name" value="FliMN_C"/>
    <property type="match status" value="1"/>
</dbReference>
<dbReference type="NCBIfam" id="TIGR02480">
    <property type="entry name" value="fliN"/>
    <property type="match status" value="1"/>
</dbReference>
<evidence type="ECO:0000313" key="11">
    <source>
        <dbReference type="EMBL" id="QTD52423.1"/>
    </source>
</evidence>
<dbReference type="Gene3D" id="3.40.1550.10">
    <property type="entry name" value="CheC-like"/>
    <property type="match status" value="1"/>
</dbReference>
<dbReference type="SUPFAM" id="SSF103039">
    <property type="entry name" value="CheC-like"/>
    <property type="match status" value="1"/>
</dbReference>
<accession>A0A8A4TSD1</accession>
<evidence type="ECO:0000259" key="10">
    <source>
        <dbReference type="Pfam" id="PF01052"/>
    </source>
</evidence>
<sequence>MSELNTNQIETLGIVSEVIADAAFTVLSMLLGREIDLIPLRSAYLTVTEVQERNWDTIIVAQASFTKGLEGTIYFIVNIEDATRIIDLMLGGEGENSAELDEDSSDALSETINQIMGASCQTLTEKTGDSISIGQVEIVTGNEAEVVKTQVAGDEFPGVEFDIELEGLINSKLYVGLSKLLLDSIDKGLHKKAEPPPQAVPPPAAAAPPQAAAPTAAPPPAAAAMPGMPPPAAAPPPQAAAPAYQYAPPPAPMPEIGGNIDLLMDIELPVIIRIGRTELLLQDILKLTPGSIIELNKAMDDPIDMLVNNKLVARGEVVVVDGNFAFRITEIVSPQARIRSLG</sequence>
<dbReference type="GO" id="GO:0071973">
    <property type="term" value="P:bacterial-type flagellum-dependent cell motility"/>
    <property type="evidence" value="ECO:0007669"/>
    <property type="project" value="InterPro"/>
</dbReference>
<protein>
    <recommendedName>
        <fullName evidence="3">Flagellar motor switch protein FliN</fullName>
    </recommendedName>
</protein>
<comment type="similarity">
    <text evidence="2">Belongs to the FliN/MopA/SpaO family.</text>
</comment>
<proteinExistence type="inferred from homology"/>
<dbReference type="PRINTS" id="PR00956">
    <property type="entry name" value="FLGMOTORFLIN"/>
</dbReference>
<dbReference type="SUPFAM" id="SSF101801">
    <property type="entry name" value="Surface presentation of antigens (SPOA)"/>
    <property type="match status" value="1"/>
</dbReference>
<keyword evidence="11" id="KW-0966">Cell projection</keyword>
<dbReference type="PANTHER" id="PTHR43484">
    <property type="match status" value="1"/>
</dbReference>
<dbReference type="InterPro" id="IPR001172">
    <property type="entry name" value="FliN_T3SS_HrcQb"/>
</dbReference>
<keyword evidence="7" id="KW-0472">Membrane</keyword>
<dbReference type="RefSeq" id="WP_237382531.1">
    <property type="nucleotide sequence ID" value="NZ_CP071793.1"/>
</dbReference>
<dbReference type="Gene3D" id="2.30.330.10">
    <property type="entry name" value="SpoA-like"/>
    <property type="match status" value="1"/>
</dbReference>
<keyword evidence="5" id="KW-0145">Chemotaxis</keyword>
<dbReference type="GO" id="GO:0003774">
    <property type="term" value="F:cytoskeletal motor activity"/>
    <property type="evidence" value="ECO:0007669"/>
    <property type="project" value="InterPro"/>
</dbReference>
<dbReference type="InterPro" id="IPR051469">
    <property type="entry name" value="FliN/MopA/SpaO"/>
</dbReference>
<dbReference type="InterPro" id="IPR028976">
    <property type="entry name" value="CheC-like_sf"/>
</dbReference>
<feature type="compositionally biased region" description="Pro residues" evidence="9">
    <location>
        <begin position="195"/>
        <end position="206"/>
    </location>
</feature>
<keyword evidence="11" id="KW-0282">Flagellum</keyword>
<evidence type="ECO:0000256" key="3">
    <source>
        <dbReference type="ARBA" id="ARBA00021897"/>
    </source>
</evidence>
<organism evidence="11 12">
    <name type="scientific">Sulfidibacter corallicola</name>
    <dbReference type="NCBI Taxonomy" id="2818388"/>
    <lineage>
        <taxon>Bacteria</taxon>
        <taxon>Pseudomonadati</taxon>
        <taxon>Acidobacteriota</taxon>
        <taxon>Holophagae</taxon>
        <taxon>Acanthopleuribacterales</taxon>
        <taxon>Acanthopleuribacteraceae</taxon>
        <taxon>Sulfidibacter</taxon>
    </lineage>
</organism>
<dbReference type="GO" id="GO:0006935">
    <property type="term" value="P:chemotaxis"/>
    <property type="evidence" value="ECO:0007669"/>
    <property type="project" value="UniProtKB-KW"/>
</dbReference>
<dbReference type="GO" id="GO:0009425">
    <property type="term" value="C:bacterial-type flagellum basal body"/>
    <property type="evidence" value="ECO:0007669"/>
    <property type="project" value="InterPro"/>
</dbReference>
<feature type="compositionally biased region" description="Pro residues" evidence="9">
    <location>
        <begin position="216"/>
        <end position="239"/>
    </location>
</feature>
<evidence type="ECO:0000256" key="2">
    <source>
        <dbReference type="ARBA" id="ARBA00009226"/>
    </source>
</evidence>
<gene>
    <name evidence="11" type="primary">fliN</name>
    <name evidence="11" type="ORF">J3U87_08110</name>
</gene>
<dbReference type="AlphaFoldDB" id="A0A8A4TSD1"/>
<comment type="subcellular location">
    <subcellularLocation>
        <location evidence="1">Cell membrane</location>
        <topology evidence="1">Peripheral membrane protein</topology>
        <orientation evidence="1">Cytoplasmic side</orientation>
    </subcellularLocation>
</comment>
<dbReference type="GO" id="GO:0005886">
    <property type="term" value="C:plasma membrane"/>
    <property type="evidence" value="ECO:0007669"/>
    <property type="project" value="UniProtKB-SubCell"/>
</dbReference>
<keyword evidence="11" id="KW-0969">Cilium</keyword>
<dbReference type="KEGG" id="scor:J3U87_08110"/>
<evidence type="ECO:0000256" key="4">
    <source>
        <dbReference type="ARBA" id="ARBA00022475"/>
    </source>
</evidence>
<keyword evidence="4" id="KW-1003">Cell membrane</keyword>
<reference evidence="11" key="1">
    <citation type="submission" date="2021-03" db="EMBL/GenBank/DDBJ databases">
        <title>Acanthopleuribacteraceae sp. M133.</title>
        <authorList>
            <person name="Wang G."/>
        </authorList>
    </citation>
    <scope>NUCLEOTIDE SEQUENCE</scope>
    <source>
        <strain evidence="11">M133</strain>
    </source>
</reference>
<evidence type="ECO:0000256" key="7">
    <source>
        <dbReference type="ARBA" id="ARBA00023136"/>
    </source>
</evidence>
<evidence type="ECO:0000256" key="5">
    <source>
        <dbReference type="ARBA" id="ARBA00022500"/>
    </source>
</evidence>
<evidence type="ECO:0000256" key="1">
    <source>
        <dbReference type="ARBA" id="ARBA00004413"/>
    </source>
</evidence>
<evidence type="ECO:0000256" key="8">
    <source>
        <dbReference type="ARBA" id="ARBA00025044"/>
    </source>
</evidence>
<evidence type="ECO:0000256" key="9">
    <source>
        <dbReference type="SAM" id="MobiDB-lite"/>
    </source>
</evidence>
<dbReference type="EMBL" id="CP071793">
    <property type="protein sequence ID" value="QTD52423.1"/>
    <property type="molecule type" value="Genomic_DNA"/>
</dbReference>
<evidence type="ECO:0000256" key="6">
    <source>
        <dbReference type="ARBA" id="ARBA00022779"/>
    </source>
</evidence>